<dbReference type="RefSeq" id="WP_182607305.1">
    <property type="nucleotide sequence ID" value="NZ_VKHT01000643.1"/>
</dbReference>
<feature type="region of interest" description="Disordered" evidence="3">
    <location>
        <begin position="264"/>
        <end position="286"/>
    </location>
</feature>
<evidence type="ECO:0000313" key="5">
    <source>
        <dbReference type="Proteomes" id="UP000538929"/>
    </source>
</evidence>
<comment type="caution">
    <text evidence="4">The sequence shown here is derived from an EMBL/GenBank/DDBJ whole genome shotgun (WGS) entry which is preliminary data.</text>
</comment>
<sequence length="286" mass="29779">MRAASASPPPATGPSAVTASARITAAPGGRLPELRGEGPLAVRRTRSTGSRARVCLVGAMSAPLNGDRLALTVTVLPGAALHVVSAAACVALPGDRDHRAEYLTDIHVGEDAELRWTPEPLISARGSDLYVRTRIRLAPGARLHHREEHLAGRADEEPGRLVSRLTVHRADRVLLDQETRHGPEEPGWWGGAVMGGRRAVGQILLVDPAPTGSPGGAVGPTAAPTVFTDPPTGGLAARMALEGPAVLISAVATDGLGVRRLLERAELPRASTGDTPDTRPGPTTRR</sequence>
<evidence type="ECO:0000256" key="2">
    <source>
        <dbReference type="HAMAP-Rule" id="MF_01384"/>
    </source>
</evidence>
<proteinExistence type="inferred from homology"/>
<comment type="similarity">
    <text evidence="2">Belongs to the UreD family.</text>
</comment>
<keyword evidence="1 2" id="KW-0143">Chaperone</keyword>
<organism evidence="4 5">
    <name type="scientific">Streptomyces alkaliphilus</name>
    <dbReference type="NCBI Taxonomy" id="1472722"/>
    <lineage>
        <taxon>Bacteria</taxon>
        <taxon>Bacillati</taxon>
        <taxon>Actinomycetota</taxon>
        <taxon>Actinomycetes</taxon>
        <taxon>Kitasatosporales</taxon>
        <taxon>Streptomycetaceae</taxon>
        <taxon>Streptomyces</taxon>
    </lineage>
</organism>
<comment type="function">
    <text evidence="2">Required for maturation of urease via the functional incorporation of the urease nickel metallocenter.</text>
</comment>
<keyword evidence="5" id="KW-1185">Reference proteome</keyword>
<dbReference type="GO" id="GO:0005737">
    <property type="term" value="C:cytoplasm"/>
    <property type="evidence" value="ECO:0007669"/>
    <property type="project" value="UniProtKB-SubCell"/>
</dbReference>
<protein>
    <recommendedName>
        <fullName evidence="2">Urease accessory protein UreD</fullName>
    </recommendedName>
</protein>
<gene>
    <name evidence="2" type="primary">ureD</name>
    <name evidence="4" type="ORF">FNQ90_17645</name>
</gene>
<comment type="subcellular location">
    <subcellularLocation>
        <location evidence="2">Cytoplasm</location>
    </subcellularLocation>
</comment>
<evidence type="ECO:0000256" key="1">
    <source>
        <dbReference type="ARBA" id="ARBA00023186"/>
    </source>
</evidence>
<dbReference type="GO" id="GO:0016151">
    <property type="term" value="F:nickel cation binding"/>
    <property type="evidence" value="ECO:0007669"/>
    <property type="project" value="UniProtKB-UniRule"/>
</dbReference>
<accession>A0A7W3TFK0</accession>
<dbReference type="EMBL" id="VKHT01000643">
    <property type="protein sequence ID" value="MBB0245881.1"/>
    <property type="molecule type" value="Genomic_DNA"/>
</dbReference>
<dbReference type="HAMAP" id="MF_01384">
    <property type="entry name" value="UreD"/>
    <property type="match status" value="1"/>
</dbReference>
<feature type="compositionally biased region" description="Low complexity" evidence="3">
    <location>
        <begin position="268"/>
        <end position="286"/>
    </location>
</feature>
<comment type="subunit">
    <text evidence="2">UreD, UreF and UreG form a complex that acts as a GTP-hydrolysis-dependent molecular chaperone, activating the urease apoprotein by helping to assemble the nickel containing metallocenter of UreC. The UreE protein probably delivers the nickel.</text>
</comment>
<evidence type="ECO:0000256" key="3">
    <source>
        <dbReference type="SAM" id="MobiDB-lite"/>
    </source>
</evidence>
<dbReference type="Proteomes" id="UP000538929">
    <property type="component" value="Unassembled WGS sequence"/>
</dbReference>
<name>A0A7W3TFK0_9ACTN</name>
<dbReference type="InterPro" id="IPR002669">
    <property type="entry name" value="UreD"/>
</dbReference>
<dbReference type="Pfam" id="PF01774">
    <property type="entry name" value="UreD"/>
    <property type="match status" value="1"/>
</dbReference>
<evidence type="ECO:0000313" key="4">
    <source>
        <dbReference type="EMBL" id="MBB0245881.1"/>
    </source>
</evidence>
<keyword evidence="2" id="KW-0963">Cytoplasm</keyword>
<feature type="region of interest" description="Disordered" evidence="3">
    <location>
        <begin position="1"/>
        <end position="37"/>
    </location>
</feature>
<reference evidence="5" key="1">
    <citation type="submission" date="2019-10" db="EMBL/GenBank/DDBJ databases">
        <title>Streptomyces sp. nov., a novel actinobacterium isolated from alkaline environment.</title>
        <authorList>
            <person name="Golinska P."/>
        </authorList>
    </citation>
    <scope>NUCLEOTIDE SEQUENCE [LARGE SCALE GENOMIC DNA]</scope>
    <source>
        <strain evidence="5">DSM 42118</strain>
    </source>
</reference>
<keyword evidence="2" id="KW-0996">Nickel insertion</keyword>
<dbReference type="AlphaFoldDB" id="A0A7W3TFK0"/>